<keyword evidence="2" id="KW-1185">Reference proteome</keyword>
<dbReference type="EMBL" id="PDCK01000045">
    <property type="protein sequence ID" value="PRQ18180.1"/>
    <property type="molecule type" value="Genomic_DNA"/>
</dbReference>
<reference evidence="1 2" key="1">
    <citation type="journal article" date="2018" name="Nat. Genet.">
        <title>The Rosa genome provides new insights in the design of modern roses.</title>
        <authorList>
            <person name="Bendahmane M."/>
        </authorList>
    </citation>
    <scope>NUCLEOTIDE SEQUENCE [LARGE SCALE GENOMIC DNA]</scope>
    <source>
        <strain evidence="2">cv. Old Blush</strain>
    </source>
</reference>
<comment type="caution">
    <text evidence="1">The sequence shown here is derived from an EMBL/GenBank/DDBJ whole genome shotgun (WGS) entry which is preliminary data.</text>
</comment>
<proteinExistence type="predicted"/>
<dbReference type="AlphaFoldDB" id="A0A2P6P8C4"/>
<name>A0A2P6P8C4_ROSCH</name>
<sequence length="102" mass="12006">MSDMITVSNLHIGLNTLKLREQNLIIFNKLKNLNCSIPRFDVLLDQPSTTRFHRQCFIRMEIMTEGIELLKDFNKSHMIWGKGFASFDRYSWVSYSGQPHLQ</sequence>
<dbReference type="Proteomes" id="UP000238479">
    <property type="component" value="Chromosome 7"/>
</dbReference>
<dbReference type="Gramene" id="PRQ18180">
    <property type="protein sequence ID" value="PRQ18180"/>
    <property type="gene ID" value="RchiOBHm_Chr7g0203131"/>
</dbReference>
<gene>
    <name evidence="1" type="ORF">RchiOBHm_Chr7g0203131</name>
</gene>
<evidence type="ECO:0000313" key="2">
    <source>
        <dbReference type="Proteomes" id="UP000238479"/>
    </source>
</evidence>
<accession>A0A2P6P8C4</accession>
<protein>
    <submittedName>
        <fullName evidence="1">Uncharacterized protein</fullName>
    </submittedName>
</protein>
<organism evidence="1 2">
    <name type="scientific">Rosa chinensis</name>
    <name type="common">China rose</name>
    <dbReference type="NCBI Taxonomy" id="74649"/>
    <lineage>
        <taxon>Eukaryota</taxon>
        <taxon>Viridiplantae</taxon>
        <taxon>Streptophyta</taxon>
        <taxon>Embryophyta</taxon>
        <taxon>Tracheophyta</taxon>
        <taxon>Spermatophyta</taxon>
        <taxon>Magnoliopsida</taxon>
        <taxon>eudicotyledons</taxon>
        <taxon>Gunneridae</taxon>
        <taxon>Pentapetalae</taxon>
        <taxon>rosids</taxon>
        <taxon>fabids</taxon>
        <taxon>Rosales</taxon>
        <taxon>Rosaceae</taxon>
        <taxon>Rosoideae</taxon>
        <taxon>Rosoideae incertae sedis</taxon>
        <taxon>Rosa</taxon>
    </lineage>
</organism>
<evidence type="ECO:0000313" key="1">
    <source>
        <dbReference type="EMBL" id="PRQ18180.1"/>
    </source>
</evidence>